<name>A0A6L5X6A1_9FIRM</name>
<dbReference type="EMBL" id="VULZ01000008">
    <property type="protein sequence ID" value="MSS15037.1"/>
    <property type="molecule type" value="Genomic_DNA"/>
</dbReference>
<dbReference type="SUPFAM" id="SSF50475">
    <property type="entry name" value="FMN-binding split barrel"/>
    <property type="match status" value="1"/>
</dbReference>
<evidence type="ECO:0000313" key="1">
    <source>
        <dbReference type="EMBL" id="MSS15037.1"/>
    </source>
</evidence>
<dbReference type="Gene3D" id="2.30.110.10">
    <property type="entry name" value="Electron Transport, Fmn-binding Protein, Chain A"/>
    <property type="match status" value="1"/>
</dbReference>
<sequence length="172" mass="19789">MTDEQYALAESFWTRKDENEKKLDADTLYSWIDEFLLSHKVLALATATKDFIRCTPLEYSWYTGALWIFTEGGLKFKALKENKRIAAAVFETGASFGGLKSLQIEGTAELVGLFSDEYKNAAEFRKIPMEALKKLEEPMWLLKIIPIEITCLNSDFKKDGFGSRQIWKRCHQ</sequence>
<dbReference type="RefSeq" id="WP_154525484.1">
    <property type="nucleotide sequence ID" value="NZ_VULZ01000008.1"/>
</dbReference>
<accession>A0A6L5X6A1</accession>
<protein>
    <submittedName>
        <fullName evidence="1">Pyridoxamine 5'-phosphate oxidase family protein</fullName>
    </submittedName>
</protein>
<comment type="caution">
    <text evidence="1">The sequence shown here is derived from an EMBL/GenBank/DDBJ whole genome shotgun (WGS) entry which is preliminary data.</text>
</comment>
<evidence type="ECO:0000313" key="2">
    <source>
        <dbReference type="Proteomes" id="UP000481852"/>
    </source>
</evidence>
<organism evidence="1 2">
    <name type="scientific">Porcincola intestinalis</name>
    <dbReference type="NCBI Taxonomy" id="2606632"/>
    <lineage>
        <taxon>Bacteria</taxon>
        <taxon>Bacillati</taxon>
        <taxon>Bacillota</taxon>
        <taxon>Clostridia</taxon>
        <taxon>Lachnospirales</taxon>
        <taxon>Lachnospiraceae</taxon>
        <taxon>Porcincola</taxon>
    </lineage>
</organism>
<keyword evidence="2" id="KW-1185">Reference proteome</keyword>
<dbReference type="InterPro" id="IPR012349">
    <property type="entry name" value="Split_barrel_FMN-bd"/>
</dbReference>
<reference evidence="1 2" key="1">
    <citation type="submission" date="2019-08" db="EMBL/GenBank/DDBJ databases">
        <title>In-depth cultivation of the pig gut microbiome towards novel bacterial diversity and tailored functional studies.</title>
        <authorList>
            <person name="Wylensek D."/>
            <person name="Hitch T.C.A."/>
            <person name="Clavel T."/>
        </authorList>
    </citation>
    <scope>NUCLEOTIDE SEQUENCE [LARGE SCALE GENOMIC DNA]</scope>
    <source>
        <strain evidence="1 2">Oil+RF-744-WCA-WT-11</strain>
    </source>
</reference>
<dbReference type="Proteomes" id="UP000481852">
    <property type="component" value="Unassembled WGS sequence"/>
</dbReference>
<proteinExistence type="predicted"/>
<gene>
    <name evidence="1" type="ORF">FYJ35_08280</name>
</gene>
<dbReference type="AlphaFoldDB" id="A0A6L5X6A1"/>